<evidence type="ECO:0000256" key="1">
    <source>
        <dbReference type="SAM" id="Phobius"/>
    </source>
</evidence>
<keyword evidence="1" id="KW-0812">Transmembrane</keyword>
<evidence type="ECO:0000313" key="3">
    <source>
        <dbReference type="Proteomes" id="UP000192578"/>
    </source>
</evidence>
<keyword evidence="3" id="KW-1185">Reference proteome</keyword>
<evidence type="ECO:0000313" key="2">
    <source>
        <dbReference type="EMBL" id="OQV16367.1"/>
    </source>
</evidence>
<dbReference type="EMBL" id="MTYJ01000075">
    <property type="protein sequence ID" value="OQV16367.1"/>
    <property type="molecule type" value="Genomic_DNA"/>
</dbReference>
<feature type="transmembrane region" description="Helical" evidence="1">
    <location>
        <begin position="65"/>
        <end position="89"/>
    </location>
</feature>
<accession>A0A1W0WMI6</accession>
<dbReference type="AlphaFoldDB" id="A0A1W0WMI6"/>
<organism evidence="2 3">
    <name type="scientific">Hypsibius exemplaris</name>
    <name type="common">Freshwater tardigrade</name>
    <dbReference type="NCBI Taxonomy" id="2072580"/>
    <lineage>
        <taxon>Eukaryota</taxon>
        <taxon>Metazoa</taxon>
        <taxon>Ecdysozoa</taxon>
        <taxon>Tardigrada</taxon>
        <taxon>Eutardigrada</taxon>
        <taxon>Parachela</taxon>
        <taxon>Hypsibioidea</taxon>
        <taxon>Hypsibiidae</taxon>
        <taxon>Hypsibius</taxon>
    </lineage>
</organism>
<keyword evidence="1" id="KW-0472">Membrane</keyword>
<proteinExistence type="predicted"/>
<feature type="transmembrane region" description="Helical" evidence="1">
    <location>
        <begin position="7"/>
        <end position="26"/>
    </location>
</feature>
<name>A0A1W0WMI6_HYPEX</name>
<reference evidence="3" key="1">
    <citation type="submission" date="2017-01" db="EMBL/GenBank/DDBJ databases">
        <title>Comparative genomics of anhydrobiosis in the tardigrade Hypsibius dujardini.</title>
        <authorList>
            <person name="Yoshida Y."/>
            <person name="Koutsovoulos G."/>
            <person name="Laetsch D."/>
            <person name="Stevens L."/>
            <person name="Kumar S."/>
            <person name="Horikawa D."/>
            <person name="Ishino K."/>
            <person name="Komine S."/>
            <person name="Tomita M."/>
            <person name="Blaxter M."/>
            <person name="Arakawa K."/>
        </authorList>
    </citation>
    <scope>NUCLEOTIDE SEQUENCE [LARGE SCALE GENOMIC DNA]</scope>
    <source>
        <strain evidence="3">Z151</strain>
    </source>
</reference>
<comment type="caution">
    <text evidence="2">The sequence shown here is derived from an EMBL/GenBank/DDBJ whole genome shotgun (WGS) entry which is preliminary data.</text>
</comment>
<protein>
    <submittedName>
        <fullName evidence="2">Uncharacterized protein</fullName>
    </submittedName>
</protein>
<keyword evidence="1" id="KW-1133">Transmembrane helix</keyword>
<sequence>MLENNSALMGILTFSILTVNVVGFFYDGFRQPCEVRHDNISTTAAYFRTFLYKYPSWYHDLNASVGLHLFACGLLLAGCLEFSCISPVFRRGVALRSGTHEVDENYKKLGWRLCTRGSIFCIHRAAELIWLLLELVGNVSDIRQDFMPAPDEPGFIPTLVFALIHVTYRTFVVLQTLILFKTVTVGPPNSGREITRSESVDLTVPGLAALAEMERTRQRLVNAEDLPPSYSFTNLAGDAPYTRRGISFEEPVLTPDGSDRSRYETVAHGVLNENPAETFHTSIDLT</sequence>
<gene>
    <name evidence="2" type="ORF">BV898_09512</name>
</gene>
<dbReference type="Proteomes" id="UP000192578">
    <property type="component" value="Unassembled WGS sequence"/>
</dbReference>